<evidence type="ECO:0008006" key="3">
    <source>
        <dbReference type="Google" id="ProtNLM"/>
    </source>
</evidence>
<sequence length="73" mass="7594">MVQMGNDALKPGDLVPGKVTRVQAMLAQVVAREQRGVIYGGAAGKLTVGQHVKVRILEVNGSNGYAFTGSLIG</sequence>
<name>A0ABP6ZRV7_9ACTN</name>
<dbReference type="SUPFAM" id="SSF50249">
    <property type="entry name" value="Nucleic acid-binding proteins"/>
    <property type="match status" value="1"/>
</dbReference>
<comment type="caution">
    <text evidence="1">The sequence shown here is derived from an EMBL/GenBank/DDBJ whole genome shotgun (WGS) entry which is preliminary data.</text>
</comment>
<reference evidence="2" key="1">
    <citation type="journal article" date="2019" name="Int. J. Syst. Evol. Microbiol.">
        <title>The Global Catalogue of Microorganisms (GCM) 10K type strain sequencing project: providing services to taxonomists for standard genome sequencing and annotation.</title>
        <authorList>
            <consortium name="The Broad Institute Genomics Platform"/>
            <consortium name="The Broad Institute Genome Sequencing Center for Infectious Disease"/>
            <person name="Wu L."/>
            <person name="Ma J."/>
        </authorList>
    </citation>
    <scope>NUCLEOTIDE SEQUENCE [LARGE SCALE GENOMIC DNA]</scope>
    <source>
        <strain evidence="2">JCM 16929</strain>
    </source>
</reference>
<proteinExistence type="predicted"/>
<protein>
    <recommendedName>
        <fullName evidence="3">TRAM domain-containing protein</fullName>
    </recommendedName>
</protein>
<dbReference type="Proteomes" id="UP001501490">
    <property type="component" value="Unassembled WGS sequence"/>
</dbReference>
<gene>
    <name evidence="1" type="ORF">GCM10022236_15660</name>
</gene>
<dbReference type="InterPro" id="IPR012340">
    <property type="entry name" value="NA-bd_OB-fold"/>
</dbReference>
<dbReference type="EMBL" id="BAABAB010000010">
    <property type="protein sequence ID" value="GAA3614614.1"/>
    <property type="molecule type" value="Genomic_DNA"/>
</dbReference>
<organism evidence="1 2">
    <name type="scientific">Microlunatus ginsengisoli</name>
    <dbReference type="NCBI Taxonomy" id="363863"/>
    <lineage>
        <taxon>Bacteria</taxon>
        <taxon>Bacillati</taxon>
        <taxon>Actinomycetota</taxon>
        <taxon>Actinomycetes</taxon>
        <taxon>Propionibacteriales</taxon>
        <taxon>Propionibacteriaceae</taxon>
        <taxon>Microlunatus</taxon>
    </lineage>
</organism>
<keyword evidence="2" id="KW-1185">Reference proteome</keyword>
<evidence type="ECO:0000313" key="2">
    <source>
        <dbReference type="Proteomes" id="UP001501490"/>
    </source>
</evidence>
<accession>A0ABP6ZRV7</accession>
<evidence type="ECO:0000313" key="1">
    <source>
        <dbReference type="EMBL" id="GAA3614614.1"/>
    </source>
</evidence>